<feature type="compositionally biased region" description="Basic and acidic residues" evidence="1">
    <location>
        <begin position="225"/>
        <end position="234"/>
    </location>
</feature>
<evidence type="ECO:0000256" key="1">
    <source>
        <dbReference type="SAM" id="MobiDB-lite"/>
    </source>
</evidence>
<protein>
    <submittedName>
        <fullName evidence="2">Uncharacterized protein</fullName>
    </submittedName>
</protein>
<feature type="region of interest" description="Disordered" evidence="1">
    <location>
        <begin position="192"/>
        <end position="234"/>
    </location>
</feature>
<dbReference type="Proteomes" id="UP000297245">
    <property type="component" value="Unassembled WGS sequence"/>
</dbReference>
<feature type="compositionally biased region" description="Acidic residues" evidence="1">
    <location>
        <begin position="198"/>
        <end position="215"/>
    </location>
</feature>
<evidence type="ECO:0000313" key="3">
    <source>
        <dbReference type="Proteomes" id="UP000297245"/>
    </source>
</evidence>
<name>A0A4S8N0E3_DENBC</name>
<evidence type="ECO:0000313" key="2">
    <source>
        <dbReference type="EMBL" id="THV08324.1"/>
    </source>
</evidence>
<dbReference type="OrthoDB" id="10037289at2759"/>
<organism evidence="2 3">
    <name type="scientific">Dendrothele bispora (strain CBS 962.96)</name>
    <dbReference type="NCBI Taxonomy" id="1314807"/>
    <lineage>
        <taxon>Eukaryota</taxon>
        <taxon>Fungi</taxon>
        <taxon>Dikarya</taxon>
        <taxon>Basidiomycota</taxon>
        <taxon>Agaricomycotina</taxon>
        <taxon>Agaricomycetes</taxon>
        <taxon>Agaricomycetidae</taxon>
        <taxon>Agaricales</taxon>
        <taxon>Agaricales incertae sedis</taxon>
        <taxon>Dendrothele</taxon>
    </lineage>
</organism>
<sequence>MDSSSIPEGYTFLNKDLFVSVKAKEMILDLLDQAEKRDPDLFDMYVYNDFYPYAILDLFHKTLSSLHTKVCKRDYSAAWPIAEALTHFLNIASDFSQCDDGELVRMTNKAYGSLIVGLIRGLKKEDLLDSAHFSSLECFLAAVTELWEFMNGQGCESAYGVVCKAVGKRLFKDKSEEQKALEIAWVQEWQNSRNVDKPEDDEEQQEEEEDEDEEDKGGNKPWFRGGKEAEEDLKDRDFSRERVWKEYRGYLNETPNFPLRGPPCWDISEWTEEEKRPFLLSNYA</sequence>
<keyword evidence="3" id="KW-1185">Reference proteome</keyword>
<dbReference type="EMBL" id="ML179035">
    <property type="protein sequence ID" value="THV08324.1"/>
    <property type="molecule type" value="Genomic_DNA"/>
</dbReference>
<proteinExistence type="predicted"/>
<reference evidence="2 3" key="1">
    <citation type="journal article" date="2019" name="Nat. Ecol. Evol.">
        <title>Megaphylogeny resolves global patterns of mushroom evolution.</title>
        <authorList>
            <person name="Varga T."/>
            <person name="Krizsan K."/>
            <person name="Foldi C."/>
            <person name="Dima B."/>
            <person name="Sanchez-Garcia M."/>
            <person name="Sanchez-Ramirez S."/>
            <person name="Szollosi G.J."/>
            <person name="Szarkandi J.G."/>
            <person name="Papp V."/>
            <person name="Albert L."/>
            <person name="Andreopoulos W."/>
            <person name="Angelini C."/>
            <person name="Antonin V."/>
            <person name="Barry K.W."/>
            <person name="Bougher N.L."/>
            <person name="Buchanan P."/>
            <person name="Buyck B."/>
            <person name="Bense V."/>
            <person name="Catcheside P."/>
            <person name="Chovatia M."/>
            <person name="Cooper J."/>
            <person name="Damon W."/>
            <person name="Desjardin D."/>
            <person name="Finy P."/>
            <person name="Geml J."/>
            <person name="Haridas S."/>
            <person name="Hughes K."/>
            <person name="Justo A."/>
            <person name="Karasinski D."/>
            <person name="Kautmanova I."/>
            <person name="Kiss B."/>
            <person name="Kocsube S."/>
            <person name="Kotiranta H."/>
            <person name="LaButti K.M."/>
            <person name="Lechner B.E."/>
            <person name="Liimatainen K."/>
            <person name="Lipzen A."/>
            <person name="Lukacs Z."/>
            <person name="Mihaltcheva S."/>
            <person name="Morgado L.N."/>
            <person name="Niskanen T."/>
            <person name="Noordeloos M.E."/>
            <person name="Ohm R.A."/>
            <person name="Ortiz-Santana B."/>
            <person name="Ovrebo C."/>
            <person name="Racz N."/>
            <person name="Riley R."/>
            <person name="Savchenko A."/>
            <person name="Shiryaev A."/>
            <person name="Soop K."/>
            <person name="Spirin V."/>
            <person name="Szebenyi C."/>
            <person name="Tomsovsky M."/>
            <person name="Tulloss R.E."/>
            <person name="Uehling J."/>
            <person name="Grigoriev I.V."/>
            <person name="Vagvolgyi C."/>
            <person name="Papp T."/>
            <person name="Martin F.M."/>
            <person name="Miettinen O."/>
            <person name="Hibbett D.S."/>
            <person name="Nagy L.G."/>
        </authorList>
    </citation>
    <scope>NUCLEOTIDE SEQUENCE [LARGE SCALE GENOMIC DNA]</scope>
    <source>
        <strain evidence="2 3">CBS 962.96</strain>
    </source>
</reference>
<dbReference type="AlphaFoldDB" id="A0A4S8N0E3"/>
<accession>A0A4S8N0E3</accession>
<gene>
    <name evidence="2" type="ORF">K435DRAFT_7585</name>
</gene>